<evidence type="ECO:0000313" key="10">
    <source>
        <dbReference type="EMBL" id="GAA0322049.1"/>
    </source>
</evidence>
<feature type="coiled-coil region" evidence="3">
    <location>
        <begin position="115"/>
        <end position="187"/>
    </location>
</feature>
<dbReference type="InterPro" id="IPR006143">
    <property type="entry name" value="RND_pump_MFP"/>
</dbReference>
<sequence length="464" mass="48399">MKHSYLALVIASVLSGAVLVGCSSKDDDAEAAAAAQQMPPAVVNVQTVSFETVPQVQTFSGRTAAYQTADVRPQVSGIIDEVLFREGSVVKKNQPLYRINPDNYTASIANGEAAVQQARANYQTALANRANAQAEIASQQAQLAQAQDDLARMEKLVAIDAISDQQYEQAKTAVRTAQAAIASARAAAGQAQAGIESAKAGIESAQSTLSASSLDLNRTIVRAPLTGRTGRSDVTAGTLVSASQADPLVTISRLDPIYVDISQSSSDLLKLREQISKGDAQAGVNSVELVLEDGSVYPVRGQLALSEARVDESTGAVTLRAVFPNNGNVLLPGMYVTARLTQSVLTNAALIPQSGIIRSPKGETQVYVVDSNNKIQIRPVTVNGTYEGKWIVTDGLKAGEQVVIIGGAKVKPEQEVKVAPYQEDSGSAGAPSASAASAGAPNAKTPQQAQKAMQQDDNDTAGAK</sequence>
<dbReference type="InterPro" id="IPR058627">
    <property type="entry name" value="MdtA-like_C"/>
</dbReference>
<dbReference type="Pfam" id="PF25876">
    <property type="entry name" value="HH_MFP_RND"/>
    <property type="match status" value="1"/>
</dbReference>
<evidence type="ECO:0000259" key="8">
    <source>
        <dbReference type="Pfam" id="PF25944"/>
    </source>
</evidence>
<dbReference type="Gene3D" id="1.10.287.470">
    <property type="entry name" value="Helix hairpin bin"/>
    <property type="match status" value="3"/>
</dbReference>
<proteinExistence type="inferred from homology"/>
<comment type="similarity">
    <text evidence="2">Belongs to the membrane fusion protein (MFP) (TC 8.A.1) family.</text>
</comment>
<dbReference type="InterPro" id="IPR058624">
    <property type="entry name" value="MdtA-like_HH"/>
</dbReference>
<dbReference type="Proteomes" id="UP001501787">
    <property type="component" value="Unassembled WGS sequence"/>
</dbReference>
<feature type="signal peptide" evidence="5">
    <location>
        <begin position="1"/>
        <end position="20"/>
    </location>
</feature>
<keyword evidence="11" id="KW-1185">Reference proteome</keyword>
<evidence type="ECO:0000256" key="5">
    <source>
        <dbReference type="SAM" id="SignalP"/>
    </source>
</evidence>
<evidence type="ECO:0000313" key="11">
    <source>
        <dbReference type="Proteomes" id="UP001501787"/>
    </source>
</evidence>
<feature type="compositionally biased region" description="Polar residues" evidence="4">
    <location>
        <begin position="444"/>
        <end position="455"/>
    </location>
</feature>
<evidence type="ECO:0000259" key="7">
    <source>
        <dbReference type="Pfam" id="PF25917"/>
    </source>
</evidence>
<feature type="region of interest" description="Disordered" evidence="4">
    <location>
        <begin position="415"/>
        <end position="464"/>
    </location>
</feature>
<comment type="caution">
    <text evidence="10">The sequence shown here is derived from an EMBL/GenBank/DDBJ whole genome shotgun (WGS) entry which is preliminary data.</text>
</comment>
<dbReference type="PROSITE" id="PS51257">
    <property type="entry name" value="PROKAR_LIPOPROTEIN"/>
    <property type="match status" value="1"/>
</dbReference>
<feature type="domain" description="Multidrug resistance protein MdtA-like barrel-sandwich hybrid" evidence="7">
    <location>
        <begin position="68"/>
        <end position="251"/>
    </location>
</feature>
<dbReference type="Pfam" id="PF25917">
    <property type="entry name" value="BSH_RND"/>
    <property type="match status" value="1"/>
</dbReference>
<keyword evidence="5" id="KW-0732">Signal</keyword>
<dbReference type="Pfam" id="PF25944">
    <property type="entry name" value="Beta-barrel_RND"/>
    <property type="match status" value="1"/>
</dbReference>
<dbReference type="PANTHER" id="PTHR30158:SF3">
    <property type="entry name" value="MULTIDRUG EFFLUX PUMP SUBUNIT ACRA-RELATED"/>
    <property type="match status" value="1"/>
</dbReference>
<evidence type="ECO:0000259" key="6">
    <source>
        <dbReference type="Pfam" id="PF25876"/>
    </source>
</evidence>
<feature type="domain" description="Multidrug resistance protein MdtA-like C-terminal permuted SH3" evidence="9">
    <location>
        <begin position="347"/>
        <end position="407"/>
    </location>
</feature>
<dbReference type="EMBL" id="BAAAFR010000005">
    <property type="protein sequence ID" value="GAA0322049.1"/>
    <property type="molecule type" value="Genomic_DNA"/>
</dbReference>
<feature type="chain" id="PRO_5045979387" evidence="5">
    <location>
        <begin position="21"/>
        <end position="464"/>
    </location>
</feature>
<reference evidence="10 11" key="1">
    <citation type="journal article" date="2019" name="Int. J. Syst. Evol. Microbiol.">
        <title>The Global Catalogue of Microorganisms (GCM) 10K type strain sequencing project: providing services to taxonomists for standard genome sequencing and annotation.</title>
        <authorList>
            <consortium name="The Broad Institute Genomics Platform"/>
            <consortium name="The Broad Institute Genome Sequencing Center for Infectious Disease"/>
            <person name="Wu L."/>
            <person name="Ma J."/>
        </authorList>
    </citation>
    <scope>NUCLEOTIDE SEQUENCE [LARGE SCALE GENOMIC DNA]</scope>
    <source>
        <strain evidence="10 11">JCM 16343</strain>
    </source>
</reference>
<feature type="compositionally biased region" description="Low complexity" evidence="4">
    <location>
        <begin position="425"/>
        <end position="441"/>
    </location>
</feature>
<organism evidence="10 11">
    <name type="scientific">Psychrobacter aestuarii</name>
    <dbReference type="NCBI Taxonomy" id="556327"/>
    <lineage>
        <taxon>Bacteria</taxon>
        <taxon>Pseudomonadati</taxon>
        <taxon>Pseudomonadota</taxon>
        <taxon>Gammaproteobacteria</taxon>
        <taxon>Moraxellales</taxon>
        <taxon>Moraxellaceae</taxon>
        <taxon>Psychrobacter</taxon>
    </lineage>
</organism>
<evidence type="ECO:0000256" key="3">
    <source>
        <dbReference type="SAM" id="Coils"/>
    </source>
</evidence>
<feature type="domain" description="Multidrug resistance protein MdtA-like alpha-helical hairpin" evidence="6">
    <location>
        <begin position="130"/>
        <end position="193"/>
    </location>
</feature>
<keyword evidence="3" id="KW-0175">Coiled coil</keyword>
<feature type="domain" description="Multidrug resistance protein MdtA-like beta-barrel" evidence="8">
    <location>
        <begin position="256"/>
        <end position="341"/>
    </location>
</feature>
<comment type="subcellular location">
    <subcellularLocation>
        <location evidence="1">Cell inner membrane</location>
        <topology evidence="1">Lipid-anchor</topology>
    </subcellularLocation>
</comment>
<evidence type="ECO:0000256" key="2">
    <source>
        <dbReference type="ARBA" id="ARBA00009477"/>
    </source>
</evidence>
<name>A0ABN0W0L8_9GAMM</name>
<dbReference type="InterPro" id="IPR058626">
    <property type="entry name" value="MdtA-like_b-barrel"/>
</dbReference>
<gene>
    <name evidence="10" type="primary">adeI</name>
    <name evidence="10" type="ORF">GCM10009129_19850</name>
</gene>
<dbReference type="SUPFAM" id="SSF111369">
    <property type="entry name" value="HlyD-like secretion proteins"/>
    <property type="match status" value="3"/>
</dbReference>
<evidence type="ECO:0000256" key="4">
    <source>
        <dbReference type="SAM" id="MobiDB-lite"/>
    </source>
</evidence>
<dbReference type="Pfam" id="PF25967">
    <property type="entry name" value="RND-MFP_C"/>
    <property type="match status" value="1"/>
</dbReference>
<dbReference type="RefSeq" id="WP_201505062.1">
    <property type="nucleotide sequence ID" value="NZ_BAAAFR010000005.1"/>
</dbReference>
<evidence type="ECO:0000259" key="9">
    <source>
        <dbReference type="Pfam" id="PF25967"/>
    </source>
</evidence>
<accession>A0ABN0W0L8</accession>
<dbReference type="InterPro" id="IPR058625">
    <property type="entry name" value="MdtA-like_BSH"/>
</dbReference>
<dbReference type="Gene3D" id="2.40.420.20">
    <property type="match status" value="1"/>
</dbReference>
<dbReference type="PANTHER" id="PTHR30158">
    <property type="entry name" value="ACRA/E-RELATED COMPONENT OF DRUG EFFLUX TRANSPORTER"/>
    <property type="match status" value="1"/>
</dbReference>
<evidence type="ECO:0000256" key="1">
    <source>
        <dbReference type="ARBA" id="ARBA00004519"/>
    </source>
</evidence>
<dbReference type="NCBIfam" id="TIGR01730">
    <property type="entry name" value="RND_mfp"/>
    <property type="match status" value="1"/>
</dbReference>
<protein>
    <submittedName>
        <fullName evidence="10">Multidrug efflux RND transporter periplasmic adaptor subunit AdeI</fullName>
    </submittedName>
</protein>
<dbReference type="Gene3D" id="2.40.50.100">
    <property type="match status" value="2"/>
</dbReference>
<dbReference type="Gene3D" id="2.40.30.170">
    <property type="match status" value="1"/>
</dbReference>